<evidence type="ECO:0000256" key="2">
    <source>
        <dbReference type="ARBA" id="ARBA00005778"/>
    </source>
</evidence>
<dbReference type="GO" id="GO:0016020">
    <property type="term" value="C:membrane"/>
    <property type="evidence" value="ECO:0007669"/>
    <property type="project" value="UniProtKB-SubCell"/>
</dbReference>
<keyword evidence="3" id="KW-0472">Membrane</keyword>
<keyword evidence="4" id="KW-0449">Lipoprotein</keyword>
<proteinExistence type="inferred from homology"/>
<feature type="domain" description="CYRIA/CYRIB Rac1 binding" evidence="5">
    <location>
        <begin position="25"/>
        <end position="268"/>
    </location>
</feature>
<evidence type="ECO:0000256" key="1">
    <source>
        <dbReference type="ARBA" id="ARBA00004635"/>
    </source>
</evidence>
<reference evidence="6" key="1">
    <citation type="submission" date="2023-01" db="EMBL/GenBank/DDBJ databases">
        <title>Metagenome sequencing of chrysophaentin producing Chrysophaeum taylorii.</title>
        <authorList>
            <person name="Davison J."/>
            <person name="Bewley C."/>
        </authorList>
    </citation>
    <scope>NUCLEOTIDE SEQUENCE</scope>
    <source>
        <strain evidence="6">NIES-1699</strain>
    </source>
</reference>
<name>A0AAD7UC27_9STRA</name>
<dbReference type="InterPro" id="IPR039789">
    <property type="entry name" value="CYRI"/>
</dbReference>
<organism evidence="6 7">
    <name type="scientific">Chrysophaeum taylorii</name>
    <dbReference type="NCBI Taxonomy" id="2483200"/>
    <lineage>
        <taxon>Eukaryota</taxon>
        <taxon>Sar</taxon>
        <taxon>Stramenopiles</taxon>
        <taxon>Ochrophyta</taxon>
        <taxon>Pelagophyceae</taxon>
        <taxon>Pelagomonadales</taxon>
        <taxon>Pelagomonadaceae</taxon>
        <taxon>Chrysophaeum</taxon>
    </lineage>
</organism>
<evidence type="ECO:0000256" key="3">
    <source>
        <dbReference type="ARBA" id="ARBA00023136"/>
    </source>
</evidence>
<dbReference type="Proteomes" id="UP001230188">
    <property type="component" value="Unassembled WGS sequence"/>
</dbReference>
<dbReference type="GO" id="GO:0030833">
    <property type="term" value="P:regulation of actin filament polymerization"/>
    <property type="evidence" value="ECO:0007669"/>
    <property type="project" value="InterPro"/>
</dbReference>
<gene>
    <name evidence="6" type="ORF">CTAYLR_003241</name>
</gene>
<protein>
    <recommendedName>
        <fullName evidence="5">CYRIA/CYRIB Rac1 binding domain-containing protein</fullName>
    </recommendedName>
</protein>
<evidence type="ECO:0000256" key="4">
    <source>
        <dbReference type="ARBA" id="ARBA00023288"/>
    </source>
</evidence>
<keyword evidence="7" id="KW-1185">Reference proteome</keyword>
<comment type="similarity">
    <text evidence="2">Belongs to the CYRI family.</text>
</comment>
<dbReference type="EMBL" id="JAQMWT010000443">
    <property type="protein sequence ID" value="KAJ8601237.1"/>
    <property type="molecule type" value="Genomic_DNA"/>
</dbReference>
<dbReference type="AlphaFoldDB" id="A0AAD7UC27"/>
<evidence type="ECO:0000313" key="6">
    <source>
        <dbReference type="EMBL" id="KAJ8601237.1"/>
    </source>
</evidence>
<dbReference type="InterPro" id="IPR009828">
    <property type="entry name" value="CYRIA/CYRIB_Rac1-bd"/>
</dbReference>
<evidence type="ECO:0000259" key="5">
    <source>
        <dbReference type="Pfam" id="PF07159"/>
    </source>
</evidence>
<dbReference type="PANTHER" id="PTHR12422">
    <property type="entry name" value="GH09096P"/>
    <property type="match status" value="1"/>
</dbReference>
<evidence type="ECO:0000313" key="7">
    <source>
        <dbReference type="Proteomes" id="UP001230188"/>
    </source>
</evidence>
<comment type="subcellular location">
    <subcellularLocation>
        <location evidence="1">Membrane</location>
        <topology evidence="1">Lipid-anchor</topology>
    </subcellularLocation>
</comment>
<dbReference type="Pfam" id="PF07159">
    <property type="entry name" value="CYRIA-B_Rac1-bd"/>
    <property type="match status" value="1"/>
</dbReference>
<comment type="caution">
    <text evidence="6">The sequence shown here is derived from an EMBL/GenBank/DDBJ whole genome shotgun (WGS) entry which is preliminary data.</text>
</comment>
<dbReference type="GO" id="GO:0031267">
    <property type="term" value="F:small GTPase binding"/>
    <property type="evidence" value="ECO:0007669"/>
    <property type="project" value="InterPro"/>
</dbReference>
<sequence>MEALPPEGDDPSSSSYPEVGLMATALEEVKVYGATSHESAIRAAMTTPSDDSLLVAALDELGPSVRQIVGWHDLGEQLAITIPQLLEDFDEVALKHAPGDHLPAVRALALMLGFLLDFDLAKLSTPSIQNDFSFVKRAQRKHPTLDASKGGAVSMFIAQSSPMIARIAISIDAHRTKSLATVATLCCAALGDKRLPATKVSACLTIMTSAFVLYDRAAKAPGGAFGSSSLVSARKVAYAIKKHAASDPLRLSTLYSAYRYTTLNYNANASTTIRNVVER</sequence>
<accession>A0AAD7UC27</accession>